<reference evidence="1 2" key="1">
    <citation type="submission" date="2020-12" db="EMBL/GenBank/DDBJ databases">
        <title>Brachybacterium sp. MASK1Z-5, whole genome shotgun sequence.</title>
        <authorList>
            <person name="Tuo L."/>
        </authorList>
    </citation>
    <scope>NUCLEOTIDE SEQUENCE [LARGE SCALE GENOMIC DNA]</scope>
    <source>
        <strain evidence="1 2">MASK1Z-5</strain>
    </source>
</reference>
<sequence length="617" mass="67589">MNAFVVQRRTATRRVQEGLADQSVVTEQDEGGLPTCEELGNYLDNFADALSGLIADSASSESVARMVEAERLLQGMERRCSNHPRLRPSIAQHEVVAKVIEHFLELWPTYSRALQAPALDEAQRLASQGQNLIDVATEELGKYYTLLESVRAYEDHSIPNLFERSLNALASSYPGLDLLDLDRLGAQEAARLTGVLAQPGQGAQFLILDALGSVHFDPKRFHHVLGEASRLCQESSQISEVASQSGALEGLATSSRLVYEALEGFEAALSRVKDEQALMRRIIKFYGEIYEDVASPILAWYNLVAGIKSQPYTKLIQDDATALARSLTRQDQTAFLLQDDGASLRNASQHGNSFIFEGDHVIFRLRSYQETISRAGVIDRIFGFVESVLAMNWSLMNDLARLGIEVPLKEDDASYMNLTAFRLATLWLESGDSTVVEASESPTSWDFTLTIDRDDVFALALAFAQHVPDTISKVSVRVPGAVTTLVVPFAAFDIFEGTREAANAPVDDLMAVIEFRDKCTVNGNSLLTISDLKYAAGSVGLFLLKGGDFSLIPALRKVNSLAAAHAAPEIASVVKRIFELTRTPSPAGFLQLELTLTRWTNGSAPTLPAFEAVTVRK</sequence>
<proteinExistence type="predicted"/>
<dbReference type="RefSeq" id="WP_200501335.1">
    <property type="nucleotide sequence ID" value="NZ_JAEDAJ010000002.1"/>
</dbReference>
<dbReference type="Proteomes" id="UP000612352">
    <property type="component" value="Unassembled WGS sequence"/>
</dbReference>
<keyword evidence="2" id="KW-1185">Reference proteome</keyword>
<comment type="caution">
    <text evidence="1">The sequence shown here is derived from an EMBL/GenBank/DDBJ whole genome shotgun (WGS) entry which is preliminary data.</text>
</comment>
<evidence type="ECO:0000313" key="1">
    <source>
        <dbReference type="EMBL" id="MBK0330669.1"/>
    </source>
</evidence>
<evidence type="ECO:0000313" key="2">
    <source>
        <dbReference type="Proteomes" id="UP000612352"/>
    </source>
</evidence>
<accession>A0ABS1B7P2</accession>
<protein>
    <submittedName>
        <fullName evidence="1">Uncharacterized protein</fullName>
    </submittedName>
</protein>
<organism evidence="1 2">
    <name type="scientific">Brachybacterium halotolerans</name>
    <dbReference type="NCBI Taxonomy" id="2795215"/>
    <lineage>
        <taxon>Bacteria</taxon>
        <taxon>Bacillati</taxon>
        <taxon>Actinomycetota</taxon>
        <taxon>Actinomycetes</taxon>
        <taxon>Micrococcales</taxon>
        <taxon>Dermabacteraceae</taxon>
        <taxon>Brachybacterium</taxon>
    </lineage>
</organism>
<name>A0ABS1B7P2_9MICO</name>
<dbReference type="EMBL" id="JAEDAJ010000002">
    <property type="protein sequence ID" value="MBK0330669.1"/>
    <property type="molecule type" value="Genomic_DNA"/>
</dbReference>
<gene>
    <name evidence="1" type="ORF">I8D64_04560</name>
</gene>